<sequence length="137" mass="16159">MKIKLYNKSSANLFDKNDILNGEKLVEDYLMAENINLVDNFSQIKINPELFKSHKSKILIYGKSIAKSIDNSRKCQLLIPDRKLLEFLSEVEINILKLFNTKFNFVLPFDYLIMIMNFKLPWARFYKKVLLTGFYGH</sequence>
<organism evidence="1 2">
    <name type="scientific">Brachionus plicatilis</name>
    <name type="common">Marine rotifer</name>
    <name type="synonym">Brachionus muelleri</name>
    <dbReference type="NCBI Taxonomy" id="10195"/>
    <lineage>
        <taxon>Eukaryota</taxon>
        <taxon>Metazoa</taxon>
        <taxon>Spiralia</taxon>
        <taxon>Gnathifera</taxon>
        <taxon>Rotifera</taxon>
        <taxon>Eurotatoria</taxon>
        <taxon>Monogononta</taxon>
        <taxon>Pseudotrocha</taxon>
        <taxon>Ploima</taxon>
        <taxon>Brachionidae</taxon>
        <taxon>Brachionus</taxon>
    </lineage>
</organism>
<gene>
    <name evidence="1" type="ORF">BpHYR1_021886</name>
</gene>
<dbReference type="AlphaFoldDB" id="A0A3M7SME1"/>
<proteinExistence type="predicted"/>
<dbReference type="EMBL" id="REGN01001106">
    <property type="protein sequence ID" value="RNA37004.1"/>
    <property type="molecule type" value="Genomic_DNA"/>
</dbReference>
<evidence type="ECO:0000313" key="2">
    <source>
        <dbReference type="Proteomes" id="UP000276133"/>
    </source>
</evidence>
<dbReference type="Proteomes" id="UP000276133">
    <property type="component" value="Unassembled WGS sequence"/>
</dbReference>
<keyword evidence="2" id="KW-1185">Reference proteome</keyword>
<protein>
    <submittedName>
        <fullName evidence="1">Uncharacterized protein</fullName>
    </submittedName>
</protein>
<evidence type="ECO:0000313" key="1">
    <source>
        <dbReference type="EMBL" id="RNA37004.1"/>
    </source>
</evidence>
<reference evidence="1 2" key="1">
    <citation type="journal article" date="2018" name="Sci. Rep.">
        <title>Genomic signatures of local adaptation to the degree of environmental predictability in rotifers.</title>
        <authorList>
            <person name="Franch-Gras L."/>
            <person name="Hahn C."/>
            <person name="Garcia-Roger E.M."/>
            <person name="Carmona M.J."/>
            <person name="Serra M."/>
            <person name="Gomez A."/>
        </authorList>
    </citation>
    <scope>NUCLEOTIDE SEQUENCE [LARGE SCALE GENOMIC DNA]</scope>
    <source>
        <strain evidence="1">HYR1</strain>
    </source>
</reference>
<comment type="caution">
    <text evidence="1">The sequence shown here is derived from an EMBL/GenBank/DDBJ whole genome shotgun (WGS) entry which is preliminary data.</text>
</comment>
<accession>A0A3M7SME1</accession>
<name>A0A3M7SME1_BRAPC</name>